<dbReference type="PANTHER" id="PTHR22916">
    <property type="entry name" value="GLYCOSYLTRANSFERASE"/>
    <property type="match status" value="1"/>
</dbReference>
<accession>A0A1M6IYS3</accession>
<dbReference type="Gene3D" id="3.90.550.10">
    <property type="entry name" value="Spore Coat Polysaccharide Biosynthesis Protein SpsA, Chain A"/>
    <property type="match status" value="1"/>
</dbReference>
<dbReference type="Proteomes" id="UP000184310">
    <property type="component" value="Unassembled WGS sequence"/>
</dbReference>
<protein>
    <submittedName>
        <fullName evidence="3">Glycosyl transferase family 2</fullName>
    </submittedName>
</protein>
<feature type="domain" description="Glycosyltransferase 2-like" evidence="2">
    <location>
        <begin position="8"/>
        <end position="139"/>
    </location>
</feature>
<dbReference type="Pfam" id="PF00535">
    <property type="entry name" value="Glycos_transf_2"/>
    <property type="match status" value="1"/>
</dbReference>
<dbReference type="GO" id="GO:0016758">
    <property type="term" value="F:hexosyltransferase activity"/>
    <property type="evidence" value="ECO:0007669"/>
    <property type="project" value="UniProtKB-ARBA"/>
</dbReference>
<sequence length="351" mass="40643">MNKKPLVSILIPNYNYGHYLENCIESAFNQTYPNIEIIFQDNNSTDNSYDIALKYEKKYRGTHRYFSVGKNKRNLGSDINSNICRERSEGKYLMYLSSDDAIKPTCIERCVEIMEKYNNVGMVMTHRDEIYENGVSTKTPSFYNKSCIIPGEEQAAVFMMAGIAVPSQLLLRRSTMDLLIKRRTTAFQVAGDWYNNFLMACCGDVAYINEALCYYRVHTGSETSESEENLLGIFEHYQLINCFKNTAESFNLKKPLERYEEAVKKLGSMCLRYTVKMLKANKIDSAKKYLYIAPVFDESIINNKIYIDLKECLELDMKELKNKLEKISTLTRKISYEPPEGSEIIEMYTVK</sequence>
<dbReference type="PANTHER" id="PTHR22916:SF3">
    <property type="entry name" value="UDP-GLCNAC:BETAGAL BETA-1,3-N-ACETYLGLUCOSAMINYLTRANSFERASE-LIKE PROTEIN 1"/>
    <property type="match status" value="1"/>
</dbReference>
<keyword evidence="1" id="KW-0175">Coiled coil</keyword>
<keyword evidence="3" id="KW-0808">Transferase</keyword>
<organism evidence="3 4">
    <name type="scientific">Clostridium cavendishii DSM 21758</name>
    <dbReference type="NCBI Taxonomy" id="1121302"/>
    <lineage>
        <taxon>Bacteria</taxon>
        <taxon>Bacillati</taxon>
        <taxon>Bacillota</taxon>
        <taxon>Clostridia</taxon>
        <taxon>Eubacteriales</taxon>
        <taxon>Clostridiaceae</taxon>
        <taxon>Clostridium</taxon>
    </lineage>
</organism>
<reference evidence="3 4" key="1">
    <citation type="submission" date="2016-11" db="EMBL/GenBank/DDBJ databases">
        <authorList>
            <person name="Jaros S."/>
            <person name="Januszkiewicz K."/>
            <person name="Wedrychowicz H."/>
        </authorList>
    </citation>
    <scope>NUCLEOTIDE SEQUENCE [LARGE SCALE GENOMIC DNA]</scope>
    <source>
        <strain evidence="3 4">DSM 21758</strain>
    </source>
</reference>
<evidence type="ECO:0000256" key="1">
    <source>
        <dbReference type="SAM" id="Coils"/>
    </source>
</evidence>
<dbReference type="OrthoDB" id="176403at2"/>
<dbReference type="RefSeq" id="WP_072986400.1">
    <property type="nucleotide sequence ID" value="NZ_FQZB01000008.1"/>
</dbReference>
<feature type="coiled-coil region" evidence="1">
    <location>
        <begin position="303"/>
        <end position="330"/>
    </location>
</feature>
<dbReference type="CDD" id="cd00761">
    <property type="entry name" value="Glyco_tranf_GTA_type"/>
    <property type="match status" value="1"/>
</dbReference>
<keyword evidence="4" id="KW-1185">Reference proteome</keyword>
<gene>
    <name evidence="3" type="ORF">SAMN02745163_01860</name>
</gene>
<dbReference type="EMBL" id="FQZB01000008">
    <property type="protein sequence ID" value="SHJ39611.1"/>
    <property type="molecule type" value="Genomic_DNA"/>
</dbReference>
<evidence type="ECO:0000313" key="3">
    <source>
        <dbReference type="EMBL" id="SHJ39611.1"/>
    </source>
</evidence>
<dbReference type="STRING" id="1121302.SAMN02745163_01860"/>
<dbReference type="SUPFAM" id="SSF53448">
    <property type="entry name" value="Nucleotide-diphospho-sugar transferases"/>
    <property type="match status" value="1"/>
</dbReference>
<evidence type="ECO:0000313" key="4">
    <source>
        <dbReference type="Proteomes" id="UP000184310"/>
    </source>
</evidence>
<proteinExistence type="predicted"/>
<evidence type="ECO:0000259" key="2">
    <source>
        <dbReference type="Pfam" id="PF00535"/>
    </source>
</evidence>
<dbReference type="InterPro" id="IPR001173">
    <property type="entry name" value="Glyco_trans_2-like"/>
</dbReference>
<dbReference type="InterPro" id="IPR029044">
    <property type="entry name" value="Nucleotide-diphossugar_trans"/>
</dbReference>
<name>A0A1M6IYS3_9CLOT</name>
<dbReference type="AlphaFoldDB" id="A0A1M6IYS3"/>